<keyword evidence="2" id="KW-1185">Reference proteome</keyword>
<proteinExistence type="predicted"/>
<organism evidence="1 2">
    <name type="scientific">Bradyrhizobium agreste</name>
    <dbReference type="NCBI Taxonomy" id="2751811"/>
    <lineage>
        <taxon>Bacteria</taxon>
        <taxon>Pseudomonadati</taxon>
        <taxon>Pseudomonadota</taxon>
        <taxon>Alphaproteobacteria</taxon>
        <taxon>Hyphomicrobiales</taxon>
        <taxon>Nitrobacteraceae</taxon>
        <taxon>Bradyrhizobium</taxon>
    </lineage>
</organism>
<gene>
    <name evidence="1" type="ORF">HZZ13_27770</name>
</gene>
<dbReference type="EMBL" id="JACCHP010000021">
    <property type="protein sequence ID" value="MBH5401556.1"/>
    <property type="molecule type" value="Genomic_DNA"/>
</dbReference>
<accession>A0ABS0PWG3</accession>
<protein>
    <submittedName>
        <fullName evidence="1">Uncharacterized protein</fullName>
    </submittedName>
</protein>
<name>A0ABS0PWG3_9BRAD</name>
<sequence>MVMFNFRKLTTTGFDEDALTTSTADELVFNFGSLTTSGDLANGISANADRVMIDNFGRITTSGLGAAGIVVLGDDAQIRNFGSVITQGGSFDPDPNVDGDEVTSDAIIVFGDRFVMINDGTLRVHGDFASGMSGIGADGTMINHGRIDSSAFASVVMAGFGDRIHAINAGDVVFSGDEAVAMLLFGEGARTLNTGRVIMNGDGNAGIGAAASGAEVTNRGLIEINGDESTAMAGFGRGHHLENFGRLVVHGDLAFGMASAGRDLELVNAGTIVTEGDVAIGVALGVNRFGFRSMQDGDFENKGVIHTHGDGSAGVILGGTGSHFVNSGNIATDGGAAASPTLGNIHAAGVLVSGVDVLVENRSDGAIRSSDPASAAVELNAMIRPGLSNAETSSRLDNAGLIKAAGTAILGGDGRETVVNHGSIVGDVVLGDGADTFVLGSHGHLAGKLYLGGGNDLVRIERDAGSMRVADFAAGTTSGDAVDLSAYFSSFDQVMAHSRQAGSDVVVELGHDRLVLEHVQLAALNGGDFVLT</sequence>
<reference evidence="1 2" key="1">
    <citation type="submission" date="2020-07" db="EMBL/GenBank/DDBJ databases">
        <title>Bradyrhizobium diversity isolated from nodules of indigenous legumes of Western Australia.</title>
        <authorList>
            <person name="Klepa M.S."/>
        </authorList>
    </citation>
    <scope>NUCLEOTIDE SEQUENCE [LARGE SCALE GENOMIC DNA]</scope>
    <source>
        <strain evidence="1 2">CNPSo 4010</strain>
    </source>
</reference>
<evidence type="ECO:0000313" key="1">
    <source>
        <dbReference type="EMBL" id="MBH5401556.1"/>
    </source>
</evidence>
<dbReference type="RefSeq" id="WP_197962712.1">
    <property type="nucleotide sequence ID" value="NZ_JACCHP010000021.1"/>
</dbReference>
<evidence type="ECO:0000313" key="2">
    <source>
        <dbReference type="Proteomes" id="UP000807370"/>
    </source>
</evidence>
<dbReference type="Proteomes" id="UP000807370">
    <property type="component" value="Unassembled WGS sequence"/>
</dbReference>
<comment type="caution">
    <text evidence="1">The sequence shown here is derived from an EMBL/GenBank/DDBJ whole genome shotgun (WGS) entry which is preliminary data.</text>
</comment>